<dbReference type="EMBL" id="JACHLI010000001">
    <property type="protein sequence ID" value="MBB4861656.1"/>
    <property type="molecule type" value="Genomic_DNA"/>
</dbReference>
<reference evidence="1 2" key="1">
    <citation type="submission" date="2020-08" db="EMBL/GenBank/DDBJ databases">
        <title>Functional genomics of gut bacteria from endangered species of beetles.</title>
        <authorList>
            <person name="Carlos-Shanley C."/>
        </authorList>
    </citation>
    <scope>NUCLEOTIDE SEQUENCE [LARGE SCALE GENOMIC DNA]</scope>
    <source>
        <strain evidence="1 2">S00179</strain>
    </source>
</reference>
<accession>A0A7W7KF13</accession>
<evidence type="ECO:0000313" key="1">
    <source>
        <dbReference type="EMBL" id="MBB4861656.1"/>
    </source>
</evidence>
<sequence length="589" mass="65266">MASFSFPNNLYQLLFERHRVQTADSAVSGDLFDEIMGLEKESVPGVFLYSVIAGDLQVAKACWDLHGPFKLNVVGRGTWLQIMRGVEVVEITFPQPLLMVRSPGHVLELLELLKLALDGDDRGAALLHQVLFDVDNGLSAREHLVAGIPDWKIDDLPVLNDGAIERPELLLGLQRLAATRALPALYDHALVWATSRMLEQHLEILTPFGSDLMVEFERRAVDEADRARMGVSVMFSTQPMGKYLAQSFHQTDFMNHTYTGGQWPIDPSRPLRIKRFFLEMAGLGDGMELLDAPVVEALAPKAAAMGFGFNSGMLLCRVKVSDLAAFPMNEPEPARTAHIVKALEGYFPPHLACSLYGATEKAHRAFDLANAFKAVRTEPRELLSLMASNLDVAEAAMKELPAEFLEFVVSDAYRQESKYHVDAKETLLIAKQLGLSLDGLKFKLSEADVDLLFKAGIRFSPGTRIQLLSVVATLGRESGFPMLRQAGAQLSQMGESSLLVGDDEFMLSNADLVKTLSKARTERSLHTNKNLCLEGIAQHRGIEALLPDVRTATNWKMMYRVFGDELMAPVMHLAPESVQTQRMTMAFEL</sequence>
<dbReference type="RefSeq" id="WP_184585908.1">
    <property type="nucleotide sequence ID" value="NZ_JACHLI010000001.1"/>
</dbReference>
<gene>
    <name evidence="1" type="ORF">HNP46_000467</name>
</gene>
<dbReference type="AlphaFoldDB" id="A0A7W7KF13"/>
<evidence type="ECO:0000313" key="2">
    <source>
        <dbReference type="Proteomes" id="UP000566995"/>
    </source>
</evidence>
<comment type="caution">
    <text evidence="1">The sequence shown here is derived from an EMBL/GenBank/DDBJ whole genome shotgun (WGS) entry which is preliminary data.</text>
</comment>
<name>A0A7W7KF13_PSENT</name>
<proteinExistence type="predicted"/>
<organism evidence="1 2">
    <name type="scientific">Pseudomonas nitroreducens</name>
    <dbReference type="NCBI Taxonomy" id="46680"/>
    <lineage>
        <taxon>Bacteria</taxon>
        <taxon>Pseudomonadati</taxon>
        <taxon>Pseudomonadota</taxon>
        <taxon>Gammaproteobacteria</taxon>
        <taxon>Pseudomonadales</taxon>
        <taxon>Pseudomonadaceae</taxon>
        <taxon>Pseudomonas</taxon>
    </lineage>
</organism>
<dbReference type="Proteomes" id="UP000566995">
    <property type="component" value="Unassembled WGS sequence"/>
</dbReference>
<protein>
    <submittedName>
        <fullName evidence="1">Uncharacterized protein</fullName>
    </submittedName>
</protein>